<dbReference type="EMBL" id="WIGN01000103">
    <property type="protein sequence ID" value="KAF6809316.1"/>
    <property type="molecule type" value="Genomic_DNA"/>
</dbReference>
<gene>
    <name evidence="19" type="ORF">CSOJ01_07001</name>
</gene>
<evidence type="ECO:0000256" key="15">
    <source>
        <dbReference type="ARBA" id="ARBA00047174"/>
    </source>
</evidence>
<keyword evidence="9" id="KW-0503">Monooxygenase</keyword>
<keyword evidence="6" id="KW-0136">Cellulose degradation</keyword>
<feature type="compositionally biased region" description="Acidic residues" evidence="16">
    <location>
        <begin position="372"/>
        <end position="381"/>
    </location>
</feature>
<keyword evidence="4" id="KW-0479">Metal-binding</keyword>
<evidence type="ECO:0000256" key="12">
    <source>
        <dbReference type="ARBA" id="ARBA00023326"/>
    </source>
</evidence>
<feature type="compositionally biased region" description="Acidic residues" evidence="16">
    <location>
        <begin position="291"/>
        <end position="300"/>
    </location>
</feature>
<feature type="compositionally biased region" description="Low complexity" evidence="16">
    <location>
        <begin position="309"/>
        <end position="323"/>
    </location>
</feature>
<protein>
    <recommendedName>
        <fullName evidence="15">lytic cellulose monooxygenase (C4-dehydrogenating)</fullName>
        <ecNumber evidence="15">1.14.99.56</ecNumber>
    </recommendedName>
</protein>
<name>A0A8H6JB22_9PEZI</name>
<feature type="region of interest" description="Disordered" evidence="16">
    <location>
        <begin position="278"/>
        <end position="426"/>
    </location>
</feature>
<evidence type="ECO:0000256" key="4">
    <source>
        <dbReference type="ARBA" id="ARBA00022723"/>
    </source>
</evidence>
<evidence type="ECO:0000256" key="16">
    <source>
        <dbReference type="SAM" id="MobiDB-lite"/>
    </source>
</evidence>
<evidence type="ECO:0000313" key="19">
    <source>
        <dbReference type="EMBL" id="KAF6809316.1"/>
    </source>
</evidence>
<reference evidence="19 20" key="1">
    <citation type="journal article" date="2020" name="Phytopathology">
        <title>Genome Sequence Resources of Colletotrichum truncatum, C. plurivorum, C. musicola, and C. sojae: Four Species Pathogenic to Soybean (Glycine max).</title>
        <authorList>
            <person name="Rogerio F."/>
            <person name="Boufleur T.R."/>
            <person name="Ciampi-Guillardi M."/>
            <person name="Sukno S.A."/>
            <person name="Thon M.R."/>
            <person name="Massola Junior N.S."/>
            <person name="Baroncelli R."/>
        </authorList>
    </citation>
    <scope>NUCLEOTIDE SEQUENCE [LARGE SCALE GENOMIC DNA]</scope>
    <source>
        <strain evidence="19 20">LFN0009</strain>
    </source>
</reference>
<feature type="compositionally biased region" description="Low complexity" evidence="16">
    <location>
        <begin position="382"/>
        <end position="395"/>
    </location>
</feature>
<dbReference type="Pfam" id="PF03443">
    <property type="entry name" value="AA9"/>
    <property type="match status" value="1"/>
</dbReference>
<dbReference type="AlphaFoldDB" id="A0A8H6JB22"/>
<evidence type="ECO:0000256" key="17">
    <source>
        <dbReference type="SAM" id="SignalP"/>
    </source>
</evidence>
<dbReference type="InterPro" id="IPR005103">
    <property type="entry name" value="AA9_LPMO"/>
</dbReference>
<keyword evidence="8" id="KW-0186">Copper</keyword>
<evidence type="ECO:0000256" key="13">
    <source>
        <dbReference type="ARBA" id="ARBA00044502"/>
    </source>
</evidence>
<dbReference type="PANTHER" id="PTHR33353">
    <property type="entry name" value="PUTATIVE (AFU_ORTHOLOGUE AFUA_1G12560)-RELATED"/>
    <property type="match status" value="1"/>
</dbReference>
<evidence type="ECO:0000256" key="2">
    <source>
        <dbReference type="ARBA" id="ARBA00004613"/>
    </source>
</evidence>
<feature type="chain" id="PRO_5034168954" description="lytic cellulose monooxygenase (C4-dehydrogenating)" evidence="17">
    <location>
        <begin position="20"/>
        <end position="426"/>
    </location>
</feature>
<evidence type="ECO:0000256" key="8">
    <source>
        <dbReference type="ARBA" id="ARBA00023008"/>
    </source>
</evidence>
<dbReference type="InterPro" id="IPR049892">
    <property type="entry name" value="AA9"/>
</dbReference>
<evidence type="ECO:0000256" key="6">
    <source>
        <dbReference type="ARBA" id="ARBA00023001"/>
    </source>
</evidence>
<comment type="similarity">
    <text evidence="13">Belongs to the polysaccharide monooxygenase AA9 family.</text>
</comment>
<evidence type="ECO:0000256" key="1">
    <source>
        <dbReference type="ARBA" id="ARBA00001973"/>
    </source>
</evidence>
<dbReference type="Proteomes" id="UP000652219">
    <property type="component" value="Unassembled WGS sequence"/>
</dbReference>
<keyword evidence="10" id="KW-1015">Disulfide bond</keyword>
<dbReference type="PANTHER" id="PTHR33353:SF6">
    <property type="entry name" value="ENDOGLUCANASE IV"/>
    <property type="match status" value="1"/>
</dbReference>
<feature type="compositionally biased region" description="Acidic residues" evidence="16">
    <location>
        <begin position="396"/>
        <end position="405"/>
    </location>
</feature>
<dbReference type="GO" id="GO:0046872">
    <property type="term" value="F:metal ion binding"/>
    <property type="evidence" value="ECO:0007669"/>
    <property type="project" value="UniProtKB-KW"/>
</dbReference>
<keyword evidence="11" id="KW-0119">Carbohydrate metabolism</keyword>
<feature type="signal peptide" evidence="17">
    <location>
        <begin position="1"/>
        <end position="19"/>
    </location>
</feature>
<dbReference type="EC" id="1.14.99.56" evidence="15"/>
<comment type="subcellular location">
    <subcellularLocation>
        <location evidence="2">Secreted</location>
    </subcellularLocation>
</comment>
<dbReference type="GO" id="GO:0030245">
    <property type="term" value="P:cellulose catabolic process"/>
    <property type="evidence" value="ECO:0007669"/>
    <property type="project" value="UniProtKB-KW"/>
</dbReference>
<keyword evidence="3" id="KW-0964">Secreted</keyword>
<dbReference type="GO" id="GO:0005576">
    <property type="term" value="C:extracellular region"/>
    <property type="evidence" value="ECO:0007669"/>
    <property type="project" value="UniProtKB-SubCell"/>
</dbReference>
<keyword evidence="7" id="KW-0560">Oxidoreductase</keyword>
<proteinExistence type="inferred from homology"/>
<evidence type="ECO:0000256" key="14">
    <source>
        <dbReference type="ARBA" id="ARBA00045077"/>
    </source>
</evidence>
<organism evidence="19 20">
    <name type="scientific">Colletotrichum sojae</name>
    <dbReference type="NCBI Taxonomy" id="2175907"/>
    <lineage>
        <taxon>Eukaryota</taxon>
        <taxon>Fungi</taxon>
        <taxon>Dikarya</taxon>
        <taxon>Ascomycota</taxon>
        <taxon>Pezizomycotina</taxon>
        <taxon>Sordariomycetes</taxon>
        <taxon>Hypocreomycetidae</taxon>
        <taxon>Glomerellales</taxon>
        <taxon>Glomerellaceae</taxon>
        <taxon>Colletotrichum</taxon>
        <taxon>Colletotrichum orchidearum species complex</taxon>
    </lineage>
</organism>
<evidence type="ECO:0000256" key="3">
    <source>
        <dbReference type="ARBA" id="ARBA00022525"/>
    </source>
</evidence>
<keyword evidence="5 17" id="KW-0732">Signal</keyword>
<evidence type="ECO:0000256" key="9">
    <source>
        <dbReference type="ARBA" id="ARBA00023033"/>
    </source>
</evidence>
<sequence length="426" mass="43755">MKYAFTSLLGSAALVAAHGFVENATIGGEAYTFYQPYQDPYMSPAPDRVSRPIQGNGPVEDITSIDLQCGGYTAGGVEGSKPAKLEAKAAAGSEVTLNWTLWPESHVGPTITYMAKCPAAGCTDYQPGTDAVWFKVQEGGRTGTTNDWAATPLMKAGSPGVKYTIPECIEPGHYLVRHEIIALHAAYAYPGAQFYPGCHQIEVTGGGSTAPTGLVAFPGAYSKDDAGIVYDAYKAQEYKIPGPALFTCSGAGSGSGSAPVSSAAPVATSAAASAPAATSAAAAPSATPIEAADEEDDCAAEEPTSTGFQAAATPTSSATPTQAADDEYEDDCPAESEAPATPTPTQPAEEDEDDCPAESEAPVATPTPTQAAEEDEDDCPAESEAPVATPTPTQAADDEYEDDCPAETPAATANAKRQSFHERRSA</sequence>
<evidence type="ECO:0000256" key="7">
    <source>
        <dbReference type="ARBA" id="ARBA00023002"/>
    </source>
</evidence>
<evidence type="ECO:0000313" key="20">
    <source>
        <dbReference type="Proteomes" id="UP000652219"/>
    </source>
</evidence>
<evidence type="ECO:0000256" key="5">
    <source>
        <dbReference type="ARBA" id="ARBA00022729"/>
    </source>
</evidence>
<comment type="catalytic activity">
    <reaction evidence="14">
        <text>[(1-&gt;4)-beta-D-glucosyl]n+m + reduced acceptor + O2 = 4-dehydro-beta-D-glucosyl-[(1-&gt;4)-beta-D-glucosyl]n-1 + [(1-&gt;4)-beta-D-glucosyl]m + acceptor + H2O.</text>
        <dbReference type="EC" id="1.14.99.56"/>
    </reaction>
</comment>
<feature type="compositionally biased region" description="Acidic residues" evidence="16">
    <location>
        <begin position="324"/>
        <end position="334"/>
    </location>
</feature>
<evidence type="ECO:0000256" key="10">
    <source>
        <dbReference type="ARBA" id="ARBA00023157"/>
    </source>
</evidence>
<evidence type="ECO:0000259" key="18">
    <source>
        <dbReference type="Pfam" id="PF03443"/>
    </source>
</evidence>
<comment type="caution">
    <text evidence="19">The sequence shown here is derived from an EMBL/GenBank/DDBJ whole genome shotgun (WGS) entry which is preliminary data.</text>
</comment>
<feature type="domain" description="Auxiliary Activity family 9 catalytic" evidence="18">
    <location>
        <begin position="18"/>
        <end position="236"/>
    </location>
</feature>
<keyword evidence="12" id="KW-0624">Polysaccharide degradation</keyword>
<comment type="cofactor">
    <cofactor evidence="1">
        <name>Cu(2+)</name>
        <dbReference type="ChEBI" id="CHEBI:29036"/>
    </cofactor>
</comment>
<dbReference type="GO" id="GO:0004497">
    <property type="term" value="F:monooxygenase activity"/>
    <property type="evidence" value="ECO:0007669"/>
    <property type="project" value="UniProtKB-KW"/>
</dbReference>
<dbReference type="Gene3D" id="2.70.50.70">
    <property type="match status" value="1"/>
</dbReference>
<accession>A0A8H6JB22</accession>
<feature type="compositionally biased region" description="Low complexity" evidence="16">
    <location>
        <begin position="358"/>
        <end position="371"/>
    </location>
</feature>
<feature type="compositionally biased region" description="Acidic residues" evidence="16">
    <location>
        <begin position="348"/>
        <end position="357"/>
    </location>
</feature>
<keyword evidence="20" id="KW-1185">Reference proteome</keyword>
<evidence type="ECO:0000256" key="11">
    <source>
        <dbReference type="ARBA" id="ARBA00023277"/>
    </source>
</evidence>
<dbReference type="CDD" id="cd21175">
    <property type="entry name" value="LPMO_AA9"/>
    <property type="match status" value="1"/>
</dbReference>